<dbReference type="EMBL" id="VVYF01000022">
    <property type="protein sequence ID" value="KAA5487546.1"/>
    <property type="molecule type" value="Genomic_DNA"/>
</dbReference>
<dbReference type="Pfam" id="PF13402">
    <property type="entry name" value="Peptidase_M60"/>
    <property type="match status" value="1"/>
</dbReference>
<reference evidence="6 7" key="1">
    <citation type="submission" date="2018-08" db="EMBL/GenBank/DDBJ databases">
        <title>A genome reference for cultivated species of the human gut microbiota.</title>
        <authorList>
            <person name="Zou Y."/>
            <person name="Xue W."/>
            <person name="Luo G."/>
        </authorList>
    </citation>
    <scope>NUCLEOTIDE SEQUENCE [LARGE SCALE GENOMIC DNA]</scope>
    <source>
        <strain evidence="4 6">AF24-29LB</strain>
        <strain evidence="5 7">AM31-16AC</strain>
    </source>
</reference>
<name>A0A412FWI9_9BACE</name>
<sequence>MRGKANKVSNTERKYTMKSNLLKKIAGWVIMVFFGMTILTGCDDYNFDIPLTPFLLLDSYNVNFDQNSGERILEVRCNEEWTVELSKELQGWCSVTRNEDDNLIVSVILSEDKYVRRGEFYVKAFSQTDTVRVAQLGYQQAILVSPQNMNIDAAGDKVLVEVTSNVDYIITLPDWIIKETQPDTRAPQETVTKQYLFKIESNKGAKRMGEIVFADSDEMSDLEPTVINVVQKGLDVYEPVAPEEGNDIQLFPNSAEGDGGVPGGNYDATFDNDLTTEWQANWKAPIGLVYPQYIEYTFDEPVDLDYIIYHCTYSANRFKDVKIEVLTDVNKTRSAEYVKVYEGTFDNANSTRADFNASQSNVTKVKFTISTCYNMSKPLRCQEMQFFQKDPNAFKYDELFTDIACTDLKPTVTEEDILNCKSSFYKTLAWFMYNNEYQREFRIANYKAYPHPDIDAAVNKTAKYSLLDNPTGIFVPAGENLVVMADLNGLDKVNIRVQNLDKPGQDGFGGTEYTIVNGVNTISIKEKGLVYVMYHKDDYENAPEITLHFASGKVNGYYDSQNPKLKGRWKELLNNSVDTHFDVIGKYVHLTFTTRSFLNYTKDVDNLINLYDDMIYRQQEFLGLEKYDRMFHNRSYFHVHYNSGSFMYATDYHTAYIESSLNYLADETQMAANCWGPAHELGHIHQTRPGLKWHGMTEVTNNITAIYVQTKVYNEPSRLTVQDRYVSAFNSIMAGQKAHNAESDVFNKLVPFWQLELYFGEVKGNTPMKRTDHGGFYADIYEKVRTTANPTTDGLCQLEFVYNSCVSAGMDLTGFFEKWGFLSPIDMMIGDYTNKQFTITETEIANVRNRIVALGLPKCTDAVEYIVDNTVDIFKDKKNVIAGIASHQEETNDEGITTSTITVNNWQNVVAFEVLNADNKLICVFEGTKKSYKMNTAWENGYKLMAVQYDGSRIAASIK</sequence>
<keyword evidence="1" id="KW-0472">Membrane</keyword>
<dbReference type="InterPro" id="IPR013783">
    <property type="entry name" value="Ig-like_fold"/>
</dbReference>
<dbReference type="Gene3D" id="3.40.390.80">
    <property type="entry name" value="Peptidase M60, enhancin-like domain 2"/>
    <property type="match status" value="1"/>
</dbReference>
<dbReference type="InterPro" id="IPR008979">
    <property type="entry name" value="Galactose-bd-like_sf"/>
</dbReference>
<reference evidence="3 8" key="2">
    <citation type="journal article" date="2019" name="Nat. Med.">
        <title>A library of human gut bacterial isolates paired with longitudinal multiomics data enables mechanistic microbiome research.</title>
        <authorList>
            <person name="Poyet M."/>
            <person name="Groussin M."/>
            <person name="Gibbons S.M."/>
            <person name="Avila-Pacheco J."/>
            <person name="Jiang X."/>
            <person name="Kearney S.M."/>
            <person name="Perrotta A.R."/>
            <person name="Berdy B."/>
            <person name="Zhao S."/>
            <person name="Lieberman T.D."/>
            <person name="Swanson P.K."/>
            <person name="Smith M."/>
            <person name="Roesemann S."/>
            <person name="Alexander J.E."/>
            <person name="Rich S.A."/>
            <person name="Livny J."/>
            <person name="Vlamakis H."/>
            <person name="Clish C."/>
            <person name="Bullock K."/>
            <person name="Deik A."/>
            <person name="Scott J."/>
            <person name="Pierce K.A."/>
            <person name="Xavier R.J."/>
            <person name="Alm E.J."/>
        </authorList>
    </citation>
    <scope>NUCLEOTIDE SEQUENCE [LARGE SCALE GENOMIC DNA]</scope>
    <source>
        <strain evidence="3 8">BIOML-A21</strain>
    </source>
</reference>
<dbReference type="Gene3D" id="2.60.40.10">
    <property type="entry name" value="Immunoglobulins"/>
    <property type="match status" value="1"/>
</dbReference>
<dbReference type="Proteomes" id="UP000284205">
    <property type="component" value="Unassembled WGS sequence"/>
</dbReference>
<feature type="transmembrane region" description="Helical" evidence="1">
    <location>
        <begin position="21"/>
        <end position="41"/>
    </location>
</feature>
<dbReference type="Proteomes" id="UP000284689">
    <property type="component" value="Unassembled WGS sequence"/>
</dbReference>
<comment type="caution">
    <text evidence="4">The sequence shown here is derived from an EMBL/GenBank/DDBJ whole genome shotgun (WGS) entry which is preliminary data.</text>
</comment>
<dbReference type="SUPFAM" id="SSF49785">
    <property type="entry name" value="Galactose-binding domain-like"/>
    <property type="match status" value="1"/>
</dbReference>
<organism evidence="4 6">
    <name type="scientific">Bacteroides caccae</name>
    <dbReference type="NCBI Taxonomy" id="47678"/>
    <lineage>
        <taxon>Bacteria</taxon>
        <taxon>Pseudomonadati</taxon>
        <taxon>Bacteroidota</taxon>
        <taxon>Bacteroidia</taxon>
        <taxon>Bacteroidales</taxon>
        <taxon>Bacteroidaceae</taxon>
        <taxon>Bacteroides</taxon>
    </lineage>
</organism>
<dbReference type="InterPro" id="IPR042279">
    <property type="entry name" value="Pep_M60_3"/>
</dbReference>
<dbReference type="PROSITE" id="PS51723">
    <property type="entry name" value="PEPTIDASE_M60"/>
    <property type="match status" value="1"/>
</dbReference>
<keyword evidence="1" id="KW-1133">Transmembrane helix</keyword>
<evidence type="ECO:0000256" key="1">
    <source>
        <dbReference type="SAM" id="Phobius"/>
    </source>
</evidence>
<protein>
    <recommendedName>
        <fullName evidence="2">Peptidase M60 domain-containing protein</fullName>
    </recommendedName>
</protein>
<evidence type="ECO:0000313" key="5">
    <source>
        <dbReference type="EMBL" id="RHD53647.1"/>
    </source>
</evidence>
<dbReference type="EMBL" id="QRUO01000005">
    <property type="protein sequence ID" value="RGR72506.1"/>
    <property type="molecule type" value="Genomic_DNA"/>
</dbReference>
<dbReference type="Proteomes" id="UP000491168">
    <property type="component" value="Unassembled WGS sequence"/>
</dbReference>
<feature type="domain" description="Peptidase M60" evidence="2">
    <location>
        <begin position="466"/>
        <end position="760"/>
    </location>
</feature>
<dbReference type="InterPro" id="IPR031161">
    <property type="entry name" value="Peptidase_M60_dom"/>
</dbReference>
<dbReference type="CDD" id="cd14948">
    <property type="entry name" value="BACON"/>
    <property type="match status" value="2"/>
</dbReference>
<gene>
    <name evidence="5" type="ORF">DW794_00700</name>
    <name evidence="4" type="ORF">DWY26_07305</name>
    <name evidence="3" type="ORF">F2Y35_19040</name>
</gene>
<evidence type="ECO:0000313" key="4">
    <source>
        <dbReference type="EMBL" id="RGR72506.1"/>
    </source>
</evidence>
<dbReference type="Gene3D" id="1.10.390.30">
    <property type="entry name" value="Peptidase M60, enhancin-like domain 3"/>
    <property type="match status" value="1"/>
</dbReference>
<evidence type="ECO:0000313" key="8">
    <source>
        <dbReference type="Proteomes" id="UP000491168"/>
    </source>
</evidence>
<dbReference type="PANTHER" id="PTHR15730:SF5">
    <property type="entry name" value="SI:CH211-210B2.2-RELATED"/>
    <property type="match status" value="1"/>
</dbReference>
<proteinExistence type="predicted"/>
<accession>A0A412FWI9</accession>
<dbReference type="Gene3D" id="2.60.120.260">
    <property type="entry name" value="Galactose-binding domain-like"/>
    <property type="match status" value="1"/>
</dbReference>
<dbReference type="InterPro" id="IPR024361">
    <property type="entry name" value="BACON"/>
</dbReference>
<evidence type="ECO:0000313" key="3">
    <source>
        <dbReference type="EMBL" id="KAA5487546.1"/>
    </source>
</evidence>
<evidence type="ECO:0000313" key="6">
    <source>
        <dbReference type="Proteomes" id="UP000284205"/>
    </source>
</evidence>
<dbReference type="InterPro" id="IPR051244">
    <property type="entry name" value="TCAF"/>
</dbReference>
<dbReference type="SMART" id="SM01276">
    <property type="entry name" value="M60-like"/>
    <property type="match status" value="1"/>
</dbReference>
<dbReference type="EMBL" id="QSJD01000001">
    <property type="protein sequence ID" value="RHD53647.1"/>
    <property type="molecule type" value="Genomic_DNA"/>
</dbReference>
<dbReference type="PANTHER" id="PTHR15730">
    <property type="entry name" value="EXPERIMENTAL AUTOIMMUNE PROSTATITIS ANTIGEN 2-RELATED"/>
    <property type="match status" value="1"/>
</dbReference>
<evidence type="ECO:0000313" key="7">
    <source>
        <dbReference type="Proteomes" id="UP000284689"/>
    </source>
</evidence>
<keyword evidence="1" id="KW-0812">Transmembrane</keyword>
<evidence type="ECO:0000259" key="2">
    <source>
        <dbReference type="PROSITE" id="PS51723"/>
    </source>
</evidence>
<dbReference type="Gene3D" id="2.60.120.1250">
    <property type="entry name" value="Peptidase M60, enhancin-like domain 1"/>
    <property type="match status" value="1"/>
</dbReference>
<dbReference type="AlphaFoldDB" id="A0A412FWI9"/>